<dbReference type="Pfam" id="PF00400">
    <property type="entry name" value="WD40"/>
    <property type="match status" value="8"/>
</dbReference>
<dbReference type="GO" id="GO:0032040">
    <property type="term" value="C:small-subunit processome"/>
    <property type="evidence" value="ECO:0007669"/>
    <property type="project" value="InterPro"/>
</dbReference>
<dbReference type="VEuPathDB" id="VectorBase:PHUM452920"/>
<dbReference type="CTD" id="8230502"/>
<dbReference type="Gene3D" id="2.130.10.10">
    <property type="entry name" value="YVTN repeat-like/Quinoprotein amine dehydrogenase"/>
    <property type="match status" value="4"/>
</dbReference>
<keyword evidence="3" id="KW-0677">Repeat</keyword>
<dbReference type="KEGG" id="phu:Phum_PHUM452920"/>
<evidence type="ECO:0000313" key="9">
    <source>
        <dbReference type="Proteomes" id="UP000009046"/>
    </source>
</evidence>
<dbReference type="GeneID" id="8230502"/>
<organism>
    <name type="scientific">Pediculus humanus subsp. corporis</name>
    <name type="common">Body louse</name>
    <dbReference type="NCBI Taxonomy" id="121224"/>
    <lineage>
        <taxon>Eukaryota</taxon>
        <taxon>Metazoa</taxon>
        <taxon>Ecdysozoa</taxon>
        <taxon>Arthropoda</taxon>
        <taxon>Hexapoda</taxon>
        <taxon>Insecta</taxon>
        <taxon>Pterygota</taxon>
        <taxon>Neoptera</taxon>
        <taxon>Paraneoptera</taxon>
        <taxon>Psocodea</taxon>
        <taxon>Troctomorpha</taxon>
        <taxon>Phthiraptera</taxon>
        <taxon>Anoplura</taxon>
        <taxon>Pediculidae</taxon>
        <taxon>Pediculus</taxon>
    </lineage>
</organism>
<dbReference type="EnsemblMetazoa" id="PHUM452920-RA">
    <property type="protein sequence ID" value="PHUM452920-PA"/>
    <property type="gene ID" value="PHUM452920"/>
</dbReference>
<evidence type="ECO:0000256" key="4">
    <source>
        <dbReference type="ARBA" id="ARBA00023242"/>
    </source>
</evidence>
<dbReference type="InterPro" id="IPR001680">
    <property type="entry name" value="WD40_rpt"/>
</dbReference>
<proteinExistence type="predicted"/>
<dbReference type="PROSITE" id="PS00678">
    <property type="entry name" value="WD_REPEATS_1"/>
    <property type="match status" value="4"/>
</dbReference>
<sequence length="801" mass="88279">MISRSNLKESSKILKMLSVESKHGAFFSAGKVKWTKDGSVIFCPNSGAINVIDIESGKKKLVIGDEGEDSDLIYSFAITNDGSKIVSSCKSGLFKYWQVKDGTLLKQWKHIHRGPVADLDIKDEEKLASGGSDSIIRIWDLIHHSCTHALKGATGVISLVKFHELEGKSVVFGCGDDSKISCWCLGKNELIFQLSGHYNKVTSISFCNDGKHMASSARDNVIILWDLTTKTNVKTFPVFESIEDVVCLPSKIELPSIGVVNGGIYVATGGEKGVIRIIDMKAGKELYSQTNSLVSKATEKGGLAITQLIYNSFKNSFAVITADHNIIFHKADNFECIKQMVGFTDEILDVVFIGPNDSHVAVATNSCDIKLYNVKSMGCLLLKGHTDLVLTLSVSFVNNCWMISGGKDNSVRLWELDTASQKMTCLASACRHTASISAVCMSQMTADFFFSTSQDTTLKLWTIQQSKSSGKLQMPDYKLSVKGTEMAHKKDINTVTVSQNDKILATGSQDKTIKLWQAEDLAFIGTLSGHRRGVWCVRFSPVDQILLSSSADTTIKIWSVTDLNCLKTFEGHDASVLRAEFVTRGMQILSTSGDGLVKLWNIKSGECAGTFNEHEGQIWSLAVSADEKNFVTGGSDSLLIIWVDSTQEKREEALKAQEKIMADEQLLTNLLHNNKLFAALGLALSLDKPFKVLTIIKDLIVKSDQIELKTTLKNLTQADKEKLLECASIWNSNSKNCDAAQTVFSILLEEIACNELILPKLPSVVEEVLPYTERHYKRLTGLLQDLHFLDYTIAAMKPEIK</sequence>
<evidence type="ECO:0000313" key="7">
    <source>
        <dbReference type="EMBL" id="EEB17111.1"/>
    </source>
</evidence>
<dbReference type="STRING" id="121224.E0VUQ5"/>
<dbReference type="GO" id="GO:0030686">
    <property type="term" value="C:90S preribosome"/>
    <property type="evidence" value="ECO:0007669"/>
    <property type="project" value="TreeGrafter"/>
</dbReference>
<dbReference type="InterPro" id="IPR015943">
    <property type="entry name" value="WD40/YVTN_repeat-like_dom_sf"/>
</dbReference>
<dbReference type="CDD" id="cd00200">
    <property type="entry name" value="WD40"/>
    <property type="match status" value="1"/>
</dbReference>
<reference evidence="7" key="1">
    <citation type="submission" date="2007-04" db="EMBL/GenBank/DDBJ databases">
        <title>Annotation of Pediculus humanus corporis strain USDA.</title>
        <authorList>
            <person name="Kirkness E."/>
            <person name="Hannick L."/>
            <person name="Hass B."/>
            <person name="Bruggner R."/>
            <person name="Lawson D."/>
            <person name="Bidwell S."/>
            <person name="Joardar V."/>
            <person name="Caler E."/>
            <person name="Walenz B."/>
            <person name="Inman J."/>
            <person name="Schobel S."/>
            <person name="Galinsky K."/>
            <person name="Amedeo P."/>
            <person name="Strausberg R."/>
        </authorList>
    </citation>
    <scope>NUCLEOTIDE SEQUENCE</scope>
    <source>
        <strain evidence="7">USDA</strain>
    </source>
</reference>
<feature type="repeat" description="WD" evidence="5">
    <location>
        <begin position="569"/>
        <end position="610"/>
    </location>
</feature>
<feature type="domain" description="U3 small nucleolar RNA-associated protein 13 C-terminal" evidence="6">
    <location>
        <begin position="664"/>
        <end position="796"/>
    </location>
</feature>
<dbReference type="PANTHER" id="PTHR19854:SF15">
    <property type="entry name" value="TRANSDUCIN BETA-LIKE PROTEIN 3"/>
    <property type="match status" value="1"/>
</dbReference>
<dbReference type="GO" id="GO:0000472">
    <property type="term" value="P:endonucleolytic cleavage to generate mature 5'-end of SSU-rRNA from (SSU-rRNA, 5.8S rRNA, LSU-rRNA)"/>
    <property type="evidence" value="ECO:0007669"/>
    <property type="project" value="TreeGrafter"/>
</dbReference>
<dbReference type="eggNOG" id="KOG0319">
    <property type="taxonomic scope" value="Eukaryota"/>
</dbReference>
<dbReference type="SMART" id="SM00320">
    <property type="entry name" value="WD40"/>
    <property type="match status" value="12"/>
</dbReference>
<dbReference type="HOGENOM" id="CLU_009276_0_0_1"/>
<dbReference type="InterPro" id="IPR013934">
    <property type="entry name" value="Utp13_C"/>
</dbReference>
<evidence type="ECO:0000256" key="3">
    <source>
        <dbReference type="ARBA" id="ARBA00022737"/>
    </source>
</evidence>
<dbReference type="SUPFAM" id="SSF50978">
    <property type="entry name" value="WD40 repeat-like"/>
    <property type="match status" value="2"/>
</dbReference>
<evidence type="ECO:0000256" key="2">
    <source>
        <dbReference type="ARBA" id="ARBA00022574"/>
    </source>
</evidence>
<dbReference type="PROSITE" id="PS50294">
    <property type="entry name" value="WD_REPEATS_REGION"/>
    <property type="match status" value="6"/>
</dbReference>
<dbReference type="PANTHER" id="PTHR19854">
    <property type="entry name" value="TRANSDUCIN BETA-LIKE 3"/>
    <property type="match status" value="1"/>
</dbReference>
<evidence type="ECO:0000256" key="1">
    <source>
        <dbReference type="ARBA" id="ARBA00004604"/>
    </source>
</evidence>
<evidence type="ECO:0000256" key="5">
    <source>
        <dbReference type="PROSITE-ProRule" id="PRU00221"/>
    </source>
</evidence>
<name>E0VUQ5_PEDHC</name>
<dbReference type="Pfam" id="PF08625">
    <property type="entry name" value="Utp13"/>
    <property type="match status" value="1"/>
</dbReference>
<dbReference type="GO" id="GO:0000480">
    <property type="term" value="P:endonucleolytic cleavage in 5'-ETS of tricistronic rRNA transcript (SSU-rRNA, 5.8S rRNA, LSU-rRNA)"/>
    <property type="evidence" value="ECO:0007669"/>
    <property type="project" value="TreeGrafter"/>
</dbReference>
<dbReference type="EMBL" id="AAZO01005514">
    <property type="status" value="NOT_ANNOTATED_CDS"/>
    <property type="molecule type" value="Genomic_DNA"/>
</dbReference>
<feature type="repeat" description="WD" evidence="5">
    <location>
        <begin position="611"/>
        <end position="642"/>
    </location>
</feature>
<dbReference type="OMA" id="PYVQRHF"/>
<dbReference type="OrthoDB" id="5414888at2759"/>
<feature type="repeat" description="WD" evidence="5">
    <location>
        <begin position="382"/>
        <end position="424"/>
    </location>
</feature>
<dbReference type="PRINTS" id="PR00320">
    <property type="entry name" value="GPROTEINBRPT"/>
</dbReference>
<feature type="repeat" description="WD" evidence="5">
    <location>
        <begin position="485"/>
        <end position="526"/>
    </location>
</feature>
<keyword evidence="4" id="KW-0539">Nucleus</keyword>
<reference evidence="7" key="2">
    <citation type="submission" date="2007-04" db="EMBL/GenBank/DDBJ databases">
        <title>The genome of the human body louse.</title>
        <authorList>
            <consortium name="The Human Body Louse Genome Consortium"/>
            <person name="Kirkness E."/>
            <person name="Walenz B."/>
            <person name="Hass B."/>
            <person name="Bruggner R."/>
            <person name="Strausberg R."/>
        </authorList>
    </citation>
    <scope>NUCLEOTIDE SEQUENCE</scope>
    <source>
        <strain evidence="7">USDA</strain>
    </source>
</reference>
<keyword evidence="9" id="KW-1185">Reference proteome</keyword>
<dbReference type="RefSeq" id="XP_002429849.1">
    <property type="nucleotide sequence ID" value="XM_002429804.1"/>
</dbReference>
<protein>
    <recommendedName>
        <fullName evidence="6">U3 small nucleolar RNA-associated protein 13 C-terminal domain-containing protein</fullName>
    </recommendedName>
</protein>
<dbReference type="Proteomes" id="UP000009046">
    <property type="component" value="Unassembled WGS sequence"/>
</dbReference>
<feature type="repeat" description="WD" evidence="5">
    <location>
        <begin position="194"/>
        <end position="235"/>
    </location>
</feature>
<dbReference type="EMBL" id="DS235787">
    <property type="protein sequence ID" value="EEB17111.1"/>
    <property type="molecule type" value="Genomic_DNA"/>
</dbReference>
<dbReference type="InterPro" id="IPR019775">
    <property type="entry name" value="WD40_repeat_CS"/>
</dbReference>
<dbReference type="InterPro" id="IPR020472">
    <property type="entry name" value="WD40_PAC1"/>
</dbReference>
<gene>
    <name evidence="8" type="primary">8230502</name>
    <name evidence="7" type="ORF">Phum_PHUM452920</name>
</gene>
<comment type="subcellular location">
    <subcellularLocation>
        <location evidence="1">Nucleus</location>
        <location evidence="1">Nucleolus</location>
    </subcellularLocation>
</comment>
<feature type="repeat" description="WD" evidence="5">
    <location>
        <begin position="109"/>
        <end position="141"/>
    </location>
</feature>
<dbReference type="FunCoup" id="E0VUQ5">
    <property type="interactions" value="1832"/>
</dbReference>
<dbReference type="GO" id="GO:0034511">
    <property type="term" value="F:U3 snoRNA binding"/>
    <property type="evidence" value="ECO:0007669"/>
    <property type="project" value="TreeGrafter"/>
</dbReference>
<reference evidence="8" key="3">
    <citation type="submission" date="2020-05" db="UniProtKB">
        <authorList>
            <consortium name="EnsemblMetazoa"/>
        </authorList>
    </citation>
    <scope>IDENTIFICATION</scope>
    <source>
        <strain evidence="8">USDA</strain>
    </source>
</reference>
<dbReference type="InterPro" id="IPR036322">
    <property type="entry name" value="WD40_repeat_dom_sf"/>
</dbReference>
<evidence type="ECO:0000259" key="6">
    <source>
        <dbReference type="Pfam" id="PF08625"/>
    </source>
</evidence>
<feature type="repeat" description="WD" evidence="5">
    <location>
        <begin position="527"/>
        <end position="568"/>
    </location>
</feature>
<dbReference type="PROSITE" id="PS50082">
    <property type="entry name" value="WD_REPEATS_2"/>
    <property type="match status" value="7"/>
</dbReference>
<keyword evidence="2 5" id="KW-0853">WD repeat</keyword>
<dbReference type="InParanoid" id="E0VUQ5"/>
<evidence type="ECO:0000313" key="8">
    <source>
        <dbReference type="EnsemblMetazoa" id="PHUM452920-PA"/>
    </source>
</evidence>
<dbReference type="AlphaFoldDB" id="E0VUQ5"/>
<accession>E0VUQ5</accession>